<dbReference type="InterPro" id="IPR037379">
    <property type="entry name" value="WDR74/Nsa1"/>
</dbReference>
<dbReference type="InterPro" id="IPR036322">
    <property type="entry name" value="WD40_repeat_dom_sf"/>
</dbReference>
<feature type="region of interest" description="Disordered" evidence="5">
    <location>
        <begin position="368"/>
        <end position="408"/>
    </location>
</feature>
<comment type="subunit">
    <text evidence="3">Component of the pre-66S ribosomal particle.</text>
</comment>
<evidence type="ECO:0000256" key="2">
    <source>
        <dbReference type="ARBA" id="ARBA00007861"/>
    </source>
</evidence>
<dbReference type="SUPFAM" id="SSF50978">
    <property type="entry name" value="WD40 repeat-like"/>
    <property type="match status" value="1"/>
</dbReference>
<accession>A0AAW0GNZ4</accession>
<evidence type="ECO:0000313" key="7">
    <source>
        <dbReference type="Proteomes" id="UP001385951"/>
    </source>
</evidence>
<organism evidence="6 7">
    <name type="scientific">Cerrena zonata</name>
    <dbReference type="NCBI Taxonomy" id="2478898"/>
    <lineage>
        <taxon>Eukaryota</taxon>
        <taxon>Fungi</taxon>
        <taxon>Dikarya</taxon>
        <taxon>Basidiomycota</taxon>
        <taxon>Agaricomycotina</taxon>
        <taxon>Agaricomycetes</taxon>
        <taxon>Polyporales</taxon>
        <taxon>Cerrenaceae</taxon>
        <taxon>Cerrena</taxon>
    </lineage>
</organism>
<dbReference type="PANTHER" id="PTHR16038">
    <property type="entry name" value="NOP SEVEN ASSOCIATED PROTEIN 1"/>
    <property type="match status" value="1"/>
</dbReference>
<dbReference type="AlphaFoldDB" id="A0AAW0GNZ4"/>
<dbReference type="InterPro" id="IPR015943">
    <property type="entry name" value="WD40/YVTN_repeat-like_dom_sf"/>
</dbReference>
<dbReference type="GO" id="GO:0005730">
    <property type="term" value="C:nucleolus"/>
    <property type="evidence" value="ECO:0007669"/>
    <property type="project" value="InterPro"/>
</dbReference>
<dbReference type="Proteomes" id="UP001385951">
    <property type="component" value="Unassembled WGS sequence"/>
</dbReference>
<reference evidence="6 7" key="1">
    <citation type="submission" date="2022-09" db="EMBL/GenBank/DDBJ databases">
        <authorList>
            <person name="Palmer J.M."/>
        </authorList>
    </citation>
    <scope>NUCLEOTIDE SEQUENCE [LARGE SCALE GENOMIC DNA]</scope>
    <source>
        <strain evidence="6 7">DSM 7382</strain>
    </source>
</reference>
<dbReference type="CDD" id="cd22857">
    <property type="entry name" value="WDR74"/>
    <property type="match status" value="1"/>
</dbReference>
<comment type="caution">
    <text evidence="6">The sequence shown here is derived from an EMBL/GenBank/DDBJ whole genome shotgun (WGS) entry which is preliminary data.</text>
</comment>
<comment type="similarity">
    <text evidence="2">Belongs to the NSA1 family.</text>
</comment>
<protein>
    <recommendedName>
        <fullName evidence="4">Ribosome biogenesis protein NSA1</fullName>
    </recommendedName>
</protein>
<evidence type="ECO:0000313" key="6">
    <source>
        <dbReference type="EMBL" id="KAK7693617.1"/>
    </source>
</evidence>
<dbReference type="GO" id="GO:0042273">
    <property type="term" value="P:ribosomal large subunit biogenesis"/>
    <property type="evidence" value="ECO:0007669"/>
    <property type="project" value="InterPro"/>
</dbReference>
<proteinExistence type="inferred from homology"/>
<keyword evidence="7" id="KW-1185">Reference proteome</keyword>
<dbReference type="PANTHER" id="PTHR16038:SF4">
    <property type="entry name" value="WD REPEAT-CONTAINING PROTEIN 74"/>
    <property type="match status" value="1"/>
</dbReference>
<comment type="function">
    <text evidence="1">Involved in the biogenesis of the 60S ribosomal subunit.</text>
</comment>
<dbReference type="Gene3D" id="2.130.10.10">
    <property type="entry name" value="YVTN repeat-like/Quinoprotein amine dehydrogenase"/>
    <property type="match status" value="1"/>
</dbReference>
<gene>
    <name evidence="6" type="ORF">QCA50_003186</name>
</gene>
<evidence type="ECO:0000256" key="5">
    <source>
        <dbReference type="SAM" id="MobiDB-lite"/>
    </source>
</evidence>
<name>A0AAW0GNZ4_9APHY</name>
<feature type="compositionally biased region" description="Acidic residues" evidence="5">
    <location>
        <begin position="368"/>
        <end position="393"/>
    </location>
</feature>
<evidence type="ECO:0000256" key="1">
    <source>
        <dbReference type="ARBA" id="ARBA00002889"/>
    </source>
</evidence>
<evidence type="ECO:0000256" key="4">
    <source>
        <dbReference type="ARBA" id="ARBA00014234"/>
    </source>
</evidence>
<evidence type="ECO:0000256" key="3">
    <source>
        <dbReference type="ARBA" id="ARBA00011187"/>
    </source>
</evidence>
<sequence length="408" mass="44911">MPSFFSGDELGSIKYTSYSKTEEGWKATTSILYNEPGASSKARSIQKLTAFKQGEDDILLAAARADGSASVLSITDESSSVVSEWKETRLREGQRYVGLASSSSGIFTCTSNGALRLTKPGDDLTLETAVLPMRLSEWRLSPDEKTFAYAGDEVELSIWDSERAFTAKQLDAQENNSSNEASKKRKRVDQLLPGELWRAKNLPNDNLNLRQPVRNNCLTYLQPSNQPQLLVGTQFGDVRRYDTRTARRPVSNWKGIAKVGGIGVVEKGLAEHEVFVADHGCNLFSLDLRNGKIAYGYKGIAGAITSVAPAPNFLASVGQDRFIRLHSTFPLPKEAGQQQEHKGDILDKAYAKVVPTVIVIDPRNSVLEDEEVAGGDEEEEEDIWEEMEDAESDVEGKGRGVSKKRKSD</sequence>
<dbReference type="GO" id="GO:0030687">
    <property type="term" value="C:preribosome, large subunit precursor"/>
    <property type="evidence" value="ECO:0007669"/>
    <property type="project" value="TreeGrafter"/>
</dbReference>
<dbReference type="EMBL" id="JASBNA010000003">
    <property type="protein sequence ID" value="KAK7693617.1"/>
    <property type="molecule type" value="Genomic_DNA"/>
</dbReference>